<dbReference type="EC" id="2.1.1.176" evidence="3"/>
<gene>
    <name evidence="15" type="primary">rsmB</name>
    <name evidence="15" type="ORF">NDM98_04200</name>
</gene>
<keyword evidence="6 13" id="KW-0489">Methyltransferase</keyword>
<dbReference type="PANTHER" id="PTHR22807">
    <property type="entry name" value="NOP2 YEAST -RELATED NOL1/NOP2/FMU SUN DOMAIN-CONTAINING"/>
    <property type="match status" value="1"/>
</dbReference>
<keyword evidence="5" id="KW-0698">rRNA processing</keyword>
<comment type="subcellular location">
    <subcellularLocation>
        <location evidence="2">Cytoplasm</location>
    </subcellularLocation>
</comment>
<dbReference type="GO" id="GO:0008168">
    <property type="term" value="F:methyltransferase activity"/>
    <property type="evidence" value="ECO:0007669"/>
    <property type="project" value="UniProtKB-KW"/>
</dbReference>
<sequence>MGKTVREAALDVLVKIEKNQAYSHLLLNDTRKKAGLDRRDSALLTEIVYGTIQRKLTLDFYLQPLIKKDLKKLDTWVLVLLRLSIYQMVYLDRVPERAVVHEAVTIAKYNGHKGISGMVNGVLRGFQRAERPSFEDIQDPIERLSIETSHPVWLLKRWISQYGQEETRAMCIENLLPAPVSMRVNQTKTTRDDLLLQLEKEGIEAKPAELTSEGIIIEKGPVFETEAYLQGLMTAQDESSMMVALALSPEPGMDVLDTCAAPGGKTTHLAEQMNNQGSVLALDLHPQKVKLIQQQAKRLSLSIIKAEAMDARKLVDHKELYDRVLVDAPCTGFGVLKRKPDIKWAKSERDVTQIATIQADILAAASTCVKKDGLLVYSTCTVDKAENEETIQAFIQNNPDFSLDETISERLPKHIVSKRLNQGMLTVLPQDYQSDGFFITALRRNS</sequence>
<evidence type="ECO:0000256" key="4">
    <source>
        <dbReference type="ARBA" id="ARBA00022490"/>
    </source>
</evidence>
<dbReference type="InterPro" id="IPR054728">
    <property type="entry name" value="RsmB-like_ferredoxin"/>
</dbReference>
<proteinExistence type="inferred from homology"/>
<feature type="active site" description="Nucleophile" evidence="13">
    <location>
        <position position="380"/>
    </location>
</feature>
<dbReference type="GO" id="GO:0032259">
    <property type="term" value="P:methylation"/>
    <property type="evidence" value="ECO:0007669"/>
    <property type="project" value="UniProtKB-KW"/>
</dbReference>
<evidence type="ECO:0000256" key="1">
    <source>
        <dbReference type="ARBA" id="ARBA00002724"/>
    </source>
</evidence>
<dbReference type="NCBIfam" id="TIGR00563">
    <property type="entry name" value="rsmB"/>
    <property type="match status" value="1"/>
</dbReference>
<dbReference type="EMBL" id="JAMQJY010000001">
    <property type="protein sequence ID" value="MCM2674788.1"/>
    <property type="molecule type" value="Genomic_DNA"/>
</dbReference>
<dbReference type="RefSeq" id="WP_251604858.1">
    <property type="nucleotide sequence ID" value="NZ_JAMQJY010000001.1"/>
</dbReference>
<organism evidence="15 16">
    <name type="scientific">Alkalicoccobacillus plakortidis</name>
    <dbReference type="NCBI Taxonomy" id="444060"/>
    <lineage>
        <taxon>Bacteria</taxon>
        <taxon>Bacillati</taxon>
        <taxon>Bacillota</taxon>
        <taxon>Bacilli</taxon>
        <taxon>Bacillales</taxon>
        <taxon>Bacillaceae</taxon>
        <taxon>Alkalicoccobacillus</taxon>
    </lineage>
</organism>
<dbReference type="Gene3D" id="3.30.70.1170">
    <property type="entry name" value="Sun protein, domain 3"/>
    <property type="match status" value="1"/>
</dbReference>
<dbReference type="Gene3D" id="1.10.940.10">
    <property type="entry name" value="NusB-like"/>
    <property type="match status" value="1"/>
</dbReference>
<dbReference type="Pfam" id="PF22458">
    <property type="entry name" value="RsmF-B_ferredox"/>
    <property type="match status" value="1"/>
</dbReference>
<keyword evidence="9 13" id="KW-0694">RNA-binding</keyword>
<dbReference type="PANTHER" id="PTHR22807:SF53">
    <property type="entry name" value="RIBOSOMAL RNA SMALL SUBUNIT METHYLTRANSFERASE B-RELATED"/>
    <property type="match status" value="1"/>
</dbReference>
<feature type="binding site" evidence="13">
    <location>
        <begin position="259"/>
        <end position="265"/>
    </location>
    <ligand>
        <name>S-adenosyl-L-methionine</name>
        <dbReference type="ChEBI" id="CHEBI:59789"/>
    </ligand>
</feature>
<dbReference type="CDD" id="cd02440">
    <property type="entry name" value="AdoMet_MTases"/>
    <property type="match status" value="1"/>
</dbReference>
<evidence type="ECO:0000256" key="13">
    <source>
        <dbReference type="PROSITE-ProRule" id="PRU01023"/>
    </source>
</evidence>
<dbReference type="PROSITE" id="PS51686">
    <property type="entry name" value="SAM_MT_RSMB_NOP"/>
    <property type="match status" value="1"/>
</dbReference>
<dbReference type="InterPro" id="IPR029063">
    <property type="entry name" value="SAM-dependent_MTases_sf"/>
</dbReference>
<dbReference type="InterPro" id="IPR023267">
    <property type="entry name" value="RCMT"/>
</dbReference>
<comment type="similarity">
    <text evidence="13">Belongs to the class I-like SAM-binding methyltransferase superfamily. RsmB/NOP family.</text>
</comment>
<feature type="binding site" evidence="13">
    <location>
        <position position="310"/>
    </location>
    <ligand>
        <name>S-adenosyl-L-methionine</name>
        <dbReference type="ChEBI" id="CHEBI:59789"/>
    </ligand>
</feature>
<evidence type="ECO:0000313" key="15">
    <source>
        <dbReference type="EMBL" id="MCM2674788.1"/>
    </source>
</evidence>
<comment type="function">
    <text evidence="1">Specifically methylates the cytosine at position 967 (m5C967) of 16S rRNA.</text>
</comment>
<evidence type="ECO:0000256" key="9">
    <source>
        <dbReference type="ARBA" id="ARBA00022884"/>
    </source>
</evidence>
<evidence type="ECO:0000256" key="5">
    <source>
        <dbReference type="ARBA" id="ARBA00022552"/>
    </source>
</evidence>
<dbReference type="InterPro" id="IPR006027">
    <property type="entry name" value="NusB_RsmB_TIM44"/>
</dbReference>
<keyword evidence="8 13" id="KW-0949">S-adenosyl-L-methionine</keyword>
<dbReference type="SUPFAM" id="SSF48013">
    <property type="entry name" value="NusB-like"/>
    <property type="match status" value="1"/>
</dbReference>
<protein>
    <recommendedName>
        <fullName evidence="3">16S rRNA (cytosine(967)-C(5))-methyltransferase</fullName>
        <ecNumber evidence="3">2.1.1.176</ecNumber>
    </recommendedName>
    <alternativeName>
        <fullName evidence="10">16S rRNA m5C967 methyltransferase</fullName>
    </alternativeName>
    <alternativeName>
        <fullName evidence="11">rRNA (cytosine-C(5)-)-methyltransferase RsmB</fullName>
    </alternativeName>
</protein>
<accession>A0ABT0XHH2</accession>
<comment type="catalytic activity">
    <reaction evidence="12">
        <text>cytidine(967) in 16S rRNA + S-adenosyl-L-methionine = 5-methylcytidine(967) in 16S rRNA + S-adenosyl-L-homocysteine + H(+)</text>
        <dbReference type="Rhea" id="RHEA:42748"/>
        <dbReference type="Rhea" id="RHEA-COMP:10219"/>
        <dbReference type="Rhea" id="RHEA-COMP:10220"/>
        <dbReference type="ChEBI" id="CHEBI:15378"/>
        <dbReference type="ChEBI" id="CHEBI:57856"/>
        <dbReference type="ChEBI" id="CHEBI:59789"/>
        <dbReference type="ChEBI" id="CHEBI:74483"/>
        <dbReference type="ChEBI" id="CHEBI:82748"/>
        <dbReference type="EC" id="2.1.1.176"/>
    </reaction>
</comment>
<comment type="caution">
    <text evidence="15">The sequence shown here is derived from an EMBL/GenBank/DDBJ whole genome shotgun (WGS) entry which is preliminary data.</text>
</comment>
<dbReference type="PRINTS" id="PR02008">
    <property type="entry name" value="RCMTFAMILY"/>
</dbReference>
<evidence type="ECO:0000256" key="8">
    <source>
        <dbReference type="ARBA" id="ARBA00022691"/>
    </source>
</evidence>
<evidence type="ECO:0000256" key="7">
    <source>
        <dbReference type="ARBA" id="ARBA00022679"/>
    </source>
</evidence>
<dbReference type="NCBIfam" id="NF011494">
    <property type="entry name" value="PRK14902.1"/>
    <property type="match status" value="1"/>
</dbReference>
<evidence type="ECO:0000256" key="2">
    <source>
        <dbReference type="ARBA" id="ARBA00004496"/>
    </source>
</evidence>
<keyword evidence="16" id="KW-1185">Reference proteome</keyword>
<name>A0ABT0XHH2_9BACI</name>
<dbReference type="InterPro" id="IPR001678">
    <property type="entry name" value="MeTrfase_RsmB-F_NOP2_dom"/>
</dbReference>
<evidence type="ECO:0000256" key="10">
    <source>
        <dbReference type="ARBA" id="ARBA00030399"/>
    </source>
</evidence>
<dbReference type="Pfam" id="PF01189">
    <property type="entry name" value="Methyltr_RsmB-F"/>
    <property type="match status" value="1"/>
</dbReference>
<keyword evidence="7 13" id="KW-0808">Transferase</keyword>
<dbReference type="InterPro" id="IPR035926">
    <property type="entry name" value="NusB-like_sf"/>
</dbReference>
<evidence type="ECO:0000259" key="14">
    <source>
        <dbReference type="PROSITE" id="PS51686"/>
    </source>
</evidence>
<evidence type="ECO:0000256" key="11">
    <source>
        <dbReference type="ARBA" id="ARBA00031088"/>
    </source>
</evidence>
<dbReference type="Pfam" id="PF01029">
    <property type="entry name" value="NusB"/>
    <property type="match status" value="1"/>
</dbReference>
<dbReference type="Gene3D" id="3.40.50.150">
    <property type="entry name" value="Vaccinia Virus protein VP39"/>
    <property type="match status" value="1"/>
</dbReference>
<reference evidence="15" key="1">
    <citation type="submission" date="2022-06" db="EMBL/GenBank/DDBJ databases">
        <title>Alkalicoccobacillus porphyridii sp. nov., isolated from a marine red alga, Porphyridium purpureum and reclassification of Shouchella plakortidis and Shouchella gibsonii as Alkalicoccobacillus plakortidis comb. nov. and Alkalicoccobacillus gibsonii comb. nov.</title>
        <authorList>
            <person name="Kim K.H."/>
            <person name="Lee J.K."/>
            <person name="Han D.M."/>
            <person name="Baek J.H."/>
            <person name="Jeon C.O."/>
        </authorList>
    </citation>
    <scope>NUCLEOTIDE SEQUENCE</scope>
    <source>
        <strain evidence="15">DSM 19153</strain>
    </source>
</reference>
<evidence type="ECO:0000256" key="6">
    <source>
        <dbReference type="ARBA" id="ARBA00022603"/>
    </source>
</evidence>
<dbReference type="SUPFAM" id="SSF53335">
    <property type="entry name" value="S-adenosyl-L-methionine-dependent methyltransferases"/>
    <property type="match status" value="1"/>
</dbReference>
<evidence type="ECO:0000256" key="12">
    <source>
        <dbReference type="ARBA" id="ARBA00047283"/>
    </source>
</evidence>
<dbReference type="InterPro" id="IPR049560">
    <property type="entry name" value="MeTrfase_RsmB-F_NOP2_cat"/>
</dbReference>
<evidence type="ECO:0000313" key="16">
    <source>
        <dbReference type="Proteomes" id="UP001203665"/>
    </source>
</evidence>
<keyword evidence="4" id="KW-0963">Cytoplasm</keyword>
<feature type="binding site" evidence="13">
    <location>
        <position position="283"/>
    </location>
    <ligand>
        <name>S-adenosyl-L-methionine</name>
        <dbReference type="ChEBI" id="CHEBI:59789"/>
    </ligand>
</feature>
<feature type="binding site" evidence="13">
    <location>
        <position position="327"/>
    </location>
    <ligand>
        <name>S-adenosyl-L-methionine</name>
        <dbReference type="ChEBI" id="CHEBI:59789"/>
    </ligand>
</feature>
<evidence type="ECO:0000256" key="3">
    <source>
        <dbReference type="ARBA" id="ARBA00012140"/>
    </source>
</evidence>
<dbReference type="InterPro" id="IPR004573">
    <property type="entry name" value="rRNA_ssu_MeTfrase_B"/>
</dbReference>
<dbReference type="Proteomes" id="UP001203665">
    <property type="component" value="Unassembled WGS sequence"/>
</dbReference>
<feature type="domain" description="SAM-dependent MTase RsmB/NOP-type" evidence="14">
    <location>
        <begin position="170"/>
        <end position="445"/>
    </location>
</feature>